<evidence type="ECO:0000256" key="1">
    <source>
        <dbReference type="SAM" id="MobiDB-lite"/>
    </source>
</evidence>
<accession>A0A292PPW4</accession>
<name>A0A292PPW4_9PEZI</name>
<evidence type="ECO:0000313" key="4">
    <source>
        <dbReference type="Proteomes" id="UP001412239"/>
    </source>
</evidence>
<dbReference type="AlphaFoldDB" id="A0A292PPW4"/>
<dbReference type="Proteomes" id="UP001412239">
    <property type="component" value="Unassembled WGS sequence"/>
</dbReference>
<dbReference type="EMBL" id="LN891115">
    <property type="protein sequence ID" value="CUS08745.1"/>
    <property type="molecule type" value="Genomic_DNA"/>
</dbReference>
<feature type="region of interest" description="Disordered" evidence="1">
    <location>
        <begin position="35"/>
        <end position="65"/>
    </location>
</feature>
<gene>
    <name evidence="3" type="ORF">GSTUAT00007160001</name>
</gene>
<evidence type="ECO:0008006" key="5">
    <source>
        <dbReference type="Google" id="ProtNLM"/>
    </source>
</evidence>
<reference evidence="3" key="1">
    <citation type="submission" date="2015-10" db="EMBL/GenBank/DDBJ databases">
        <authorList>
            <person name="Regsiter A."/>
            <person name="william w."/>
        </authorList>
    </citation>
    <scope>NUCLEOTIDE SEQUENCE</scope>
    <source>
        <strain evidence="3">Montdore</strain>
    </source>
</reference>
<proteinExistence type="predicted"/>
<organism evidence="3 4">
    <name type="scientific">Tuber aestivum</name>
    <name type="common">summer truffle</name>
    <dbReference type="NCBI Taxonomy" id="59557"/>
    <lineage>
        <taxon>Eukaryota</taxon>
        <taxon>Fungi</taxon>
        <taxon>Dikarya</taxon>
        <taxon>Ascomycota</taxon>
        <taxon>Pezizomycotina</taxon>
        <taxon>Pezizomycetes</taxon>
        <taxon>Pezizales</taxon>
        <taxon>Tuberaceae</taxon>
        <taxon>Tuber</taxon>
    </lineage>
</organism>
<protein>
    <recommendedName>
        <fullName evidence="5">Transmembrane protein</fullName>
    </recommendedName>
</protein>
<feature type="signal peptide" evidence="2">
    <location>
        <begin position="1"/>
        <end position="25"/>
    </location>
</feature>
<evidence type="ECO:0000313" key="3">
    <source>
        <dbReference type="EMBL" id="CUS08745.1"/>
    </source>
</evidence>
<keyword evidence="4" id="KW-1185">Reference proteome</keyword>
<evidence type="ECO:0000256" key="2">
    <source>
        <dbReference type="SAM" id="SignalP"/>
    </source>
</evidence>
<sequence>MRTVIFISFLVALIAFMATPIAASAIERRSPFEGRPNLVVRSPKKGKSSSSSSSSGEEEPQASGTAVSFGLPNHVAQLTTVGAVGAVAVAFLV</sequence>
<feature type="chain" id="PRO_5013194668" description="Transmembrane protein" evidence="2">
    <location>
        <begin position="26"/>
        <end position="93"/>
    </location>
</feature>
<keyword evidence="2" id="KW-0732">Signal</keyword>